<feature type="signal peptide" evidence="2">
    <location>
        <begin position="1"/>
        <end position="20"/>
    </location>
</feature>
<name>A0A7S4QA75_9DINO</name>
<feature type="chain" id="PRO_5031342804" evidence="2">
    <location>
        <begin position="21"/>
        <end position="131"/>
    </location>
</feature>
<organism evidence="3">
    <name type="scientific">Alexandrium monilatum</name>
    <dbReference type="NCBI Taxonomy" id="311494"/>
    <lineage>
        <taxon>Eukaryota</taxon>
        <taxon>Sar</taxon>
        <taxon>Alveolata</taxon>
        <taxon>Dinophyceae</taxon>
        <taxon>Gonyaulacales</taxon>
        <taxon>Pyrocystaceae</taxon>
        <taxon>Alexandrium</taxon>
    </lineage>
</organism>
<gene>
    <name evidence="3" type="ORF">AMON00008_LOCUS16846</name>
</gene>
<dbReference type="EMBL" id="HBNR01025050">
    <property type="protein sequence ID" value="CAE4577226.1"/>
    <property type="molecule type" value="Transcribed_RNA"/>
</dbReference>
<keyword evidence="1" id="KW-0175">Coiled coil</keyword>
<proteinExistence type="predicted"/>
<accession>A0A7S4QA75</accession>
<dbReference type="AlphaFoldDB" id="A0A7S4QA75"/>
<reference evidence="3" key="1">
    <citation type="submission" date="2021-01" db="EMBL/GenBank/DDBJ databases">
        <authorList>
            <person name="Corre E."/>
            <person name="Pelletier E."/>
            <person name="Niang G."/>
            <person name="Scheremetjew M."/>
            <person name="Finn R."/>
            <person name="Kale V."/>
            <person name="Holt S."/>
            <person name="Cochrane G."/>
            <person name="Meng A."/>
            <person name="Brown T."/>
            <person name="Cohen L."/>
        </authorList>
    </citation>
    <scope>NUCLEOTIDE SEQUENCE</scope>
    <source>
        <strain evidence="3">CCMP3105</strain>
    </source>
</reference>
<sequence length="131" mass="13806">MASGRCLVALLLALAAPGLASRVGLRPGAASLAALGSEAASAREALEQQIQQLRAANPLFSEESCSTMYDTKLKLGGPVPPESFVKGCTEVCERAHKIYKYWGSGEMAKYACGIATKFGCVLDTLPPRKIC</sequence>
<feature type="coiled-coil region" evidence="1">
    <location>
        <begin position="32"/>
        <end position="63"/>
    </location>
</feature>
<evidence type="ECO:0000313" key="3">
    <source>
        <dbReference type="EMBL" id="CAE4577226.1"/>
    </source>
</evidence>
<protein>
    <submittedName>
        <fullName evidence="3">Uncharacterized protein</fullName>
    </submittedName>
</protein>
<keyword evidence="2" id="KW-0732">Signal</keyword>
<evidence type="ECO:0000256" key="2">
    <source>
        <dbReference type="SAM" id="SignalP"/>
    </source>
</evidence>
<evidence type="ECO:0000256" key="1">
    <source>
        <dbReference type="SAM" id="Coils"/>
    </source>
</evidence>